<name>A0A0B7NB93_9FUNG</name>
<organism evidence="1 2">
    <name type="scientific">Parasitella parasitica</name>
    <dbReference type="NCBI Taxonomy" id="35722"/>
    <lineage>
        <taxon>Eukaryota</taxon>
        <taxon>Fungi</taxon>
        <taxon>Fungi incertae sedis</taxon>
        <taxon>Mucoromycota</taxon>
        <taxon>Mucoromycotina</taxon>
        <taxon>Mucoromycetes</taxon>
        <taxon>Mucorales</taxon>
        <taxon>Mucorineae</taxon>
        <taxon>Mucoraceae</taxon>
        <taxon>Parasitella</taxon>
    </lineage>
</organism>
<dbReference type="PANTHER" id="PTHR47510:SF3">
    <property type="entry name" value="ENDO_EXONUCLEASE_PHOSPHATASE DOMAIN-CONTAINING PROTEIN"/>
    <property type="match status" value="1"/>
</dbReference>
<accession>A0A0B7NB93</accession>
<evidence type="ECO:0008006" key="3">
    <source>
        <dbReference type="Google" id="ProtNLM"/>
    </source>
</evidence>
<evidence type="ECO:0000313" key="1">
    <source>
        <dbReference type="EMBL" id="CEP12678.1"/>
    </source>
</evidence>
<dbReference type="EMBL" id="LN728073">
    <property type="protein sequence ID" value="CEP12678.1"/>
    <property type="molecule type" value="Genomic_DNA"/>
</dbReference>
<dbReference type="AlphaFoldDB" id="A0A0B7NB93"/>
<dbReference type="OrthoDB" id="2274641at2759"/>
<dbReference type="Proteomes" id="UP000054107">
    <property type="component" value="Unassembled WGS sequence"/>
</dbReference>
<evidence type="ECO:0000313" key="2">
    <source>
        <dbReference type="Proteomes" id="UP000054107"/>
    </source>
</evidence>
<sequence>MYLNTTKLSNGPFADTTVIIKRIRQNRTATAGFFHLNGPNAAARTMANHPRHAFAGDHLPEQRPTAPSLPDGPYLTRHDILYLCQTFDITDCPGVSYLILPTTMMNCTYSSDSPFFINRIEYMLQRKVARLKAPGVDHLCAEMLLPIIDDLAPVHCLIFSLFWMWSKVPTDWCTAQVVPISKDKGNPLDPGSYRPIRLCSALRKLMELFLYPDLLTTAPPLDPVQGGFRENRGTLESVLALHEICRQHTANY</sequence>
<dbReference type="STRING" id="35722.A0A0B7NB93"/>
<keyword evidence="2" id="KW-1185">Reference proteome</keyword>
<gene>
    <name evidence="1" type="primary">PARPA_06651.1 scaffold 22770</name>
</gene>
<protein>
    <recommendedName>
        <fullName evidence="3">Reverse transcriptase domain-containing protein</fullName>
    </recommendedName>
</protein>
<reference evidence="1 2" key="1">
    <citation type="submission" date="2014-09" db="EMBL/GenBank/DDBJ databases">
        <authorList>
            <person name="Ellenberger Sabrina"/>
        </authorList>
    </citation>
    <scope>NUCLEOTIDE SEQUENCE [LARGE SCALE GENOMIC DNA]</scope>
    <source>
        <strain evidence="1 2">CBS 412.66</strain>
    </source>
</reference>
<dbReference type="PANTHER" id="PTHR47510">
    <property type="entry name" value="REVERSE TRANSCRIPTASE DOMAIN-CONTAINING PROTEIN"/>
    <property type="match status" value="1"/>
</dbReference>
<proteinExistence type="predicted"/>